<dbReference type="SUPFAM" id="SSF50965">
    <property type="entry name" value="Galactose oxidase, central domain"/>
    <property type="match status" value="1"/>
</dbReference>
<proteinExistence type="inferred from homology"/>
<keyword evidence="1" id="KW-0880">Kelch repeat</keyword>
<evidence type="ECO:0000256" key="5">
    <source>
        <dbReference type="SAM" id="MobiDB-lite"/>
    </source>
</evidence>
<dbReference type="AlphaFoldDB" id="A0A8S1FCH3"/>
<feature type="compositionally biased region" description="Basic and acidic residues" evidence="5">
    <location>
        <begin position="400"/>
        <end position="409"/>
    </location>
</feature>
<dbReference type="GO" id="GO:0032874">
    <property type="term" value="P:positive regulation of stress-activated MAPK cascade"/>
    <property type="evidence" value="ECO:0007669"/>
    <property type="project" value="TreeGrafter"/>
</dbReference>
<dbReference type="Proteomes" id="UP000494206">
    <property type="component" value="Unassembled WGS sequence"/>
</dbReference>
<evidence type="ECO:0000313" key="7">
    <source>
        <dbReference type="Proteomes" id="UP000494206"/>
    </source>
</evidence>
<dbReference type="EMBL" id="CADEPM010000009">
    <property type="protein sequence ID" value="CAB3409981.1"/>
    <property type="molecule type" value="Genomic_DNA"/>
</dbReference>
<dbReference type="InterPro" id="IPR011043">
    <property type="entry name" value="Gal_Oxase/kelch_b-propeller"/>
</dbReference>
<organism evidence="6 7">
    <name type="scientific">Caenorhabditis bovis</name>
    <dbReference type="NCBI Taxonomy" id="2654633"/>
    <lineage>
        <taxon>Eukaryota</taxon>
        <taxon>Metazoa</taxon>
        <taxon>Ecdysozoa</taxon>
        <taxon>Nematoda</taxon>
        <taxon>Chromadorea</taxon>
        <taxon>Rhabditida</taxon>
        <taxon>Rhabditina</taxon>
        <taxon>Rhabditomorpha</taxon>
        <taxon>Rhabditoidea</taxon>
        <taxon>Rhabditidae</taxon>
        <taxon>Peloderinae</taxon>
        <taxon>Caenorhabditis</taxon>
    </lineage>
</organism>
<gene>
    <name evidence="6" type="ORF">CBOVIS_LOCUS11563</name>
</gene>
<evidence type="ECO:0000256" key="4">
    <source>
        <dbReference type="ARBA" id="ARBA00041041"/>
    </source>
</evidence>
<evidence type="ECO:0000313" key="6">
    <source>
        <dbReference type="EMBL" id="CAB3409981.1"/>
    </source>
</evidence>
<dbReference type="PANTHER" id="PTHR46428">
    <property type="entry name" value="KELCH DOMAIN-CONTAINING PROTEIN 10"/>
    <property type="match status" value="1"/>
</dbReference>
<dbReference type="InterPro" id="IPR015915">
    <property type="entry name" value="Kelch-typ_b-propeller"/>
</dbReference>
<reference evidence="6 7" key="1">
    <citation type="submission" date="2020-04" db="EMBL/GenBank/DDBJ databases">
        <authorList>
            <person name="Laetsch R D."/>
            <person name="Stevens L."/>
            <person name="Kumar S."/>
            <person name="Blaxter L. M."/>
        </authorList>
    </citation>
    <scope>NUCLEOTIDE SEQUENCE [LARGE SCALE GENOMIC DNA]</scope>
</reference>
<feature type="region of interest" description="Disordered" evidence="5">
    <location>
        <begin position="394"/>
        <end position="422"/>
    </location>
</feature>
<dbReference type="InterPro" id="IPR006652">
    <property type="entry name" value="Kelch_1"/>
</dbReference>
<keyword evidence="7" id="KW-1185">Reference proteome</keyword>
<dbReference type="InterPro" id="IPR052125">
    <property type="entry name" value="KLHDC10"/>
</dbReference>
<dbReference type="PANTHER" id="PTHR46428:SF1">
    <property type="entry name" value="KELCH DOMAIN-CONTAINING PROTEIN 10"/>
    <property type="match status" value="1"/>
</dbReference>
<dbReference type="OrthoDB" id="7676067at2759"/>
<evidence type="ECO:0000256" key="2">
    <source>
        <dbReference type="ARBA" id="ARBA00022737"/>
    </source>
</evidence>
<keyword evidence="2" id="KW-0677">Repeat</keyword>
<name>A0A8S1FCH3_9PELO</name>
<comment type="similarity">
    <text evidence="3">Belongs to the KLHDC10 family.</text>
</comment>
<sequence>MHRRDQALYESVIPVDVLWAFNLLTLEWRRYRFLNQAPSGLASFSLVPIEPHHSDVLFFGGSGPRFGRTSSNDLYRLCAFAYGGKPGSYYVVGGSDGINFDMEIYSLQYQISEENPKCSWKWKHLNKDMVPFLFLEAFDLEKNLNKRAICNGNENGEYPLPRKCHSLSRFGRDVIICGGVHSTETGRQKILDDVWILNLDTMTWRKYPFKLKVPVFFHDSAITSDGCLLVFGGVLDEKNWTRTNVLQHAFICPPKMERWAMFEYLHQRIHKLSWTQKFDLQYSTSFPIFIMKFLEQETDELINERLNDIFNRGIQIKLQMDYPVRLNRNHLFKVKLKIPFVINRLSDFSIEAAFLEANVPSEQVREEIEKLDEIWNIVVFNTIGHFRDLREFGRNAQAPDQDRNRHDGFDNFIGDEPPPPPQ</sequence>
<dbReference type="Pfam" id="PF01344">
    <property type="entry name" value="Kelch_1"/>
    <property type="match status" value="1"/>
</dbReference>
<evidence type="ECO:0000256" key="1">
    <source>
        <dbReference type="ARBA" id="ARBA00022441"/>
    </source>
</evidence>
<accession>A0A8S1FCH3</accession>
<evidence type="ECO:0000256" key="3">
    <source>
        <dbReference type="ARBA" id="ARBA00038487"/>
    </source>
</evidence>
<dbReference type="Gene3D" id="2.120.10.80">
    <property type="entry name" value="Kelch-type beta propeller"/>
    <property type="match status" value="1"/>
</dbReference>
<comment type="caution">
    <text evidence="6">The sequence shown here is derived from an EMBL/GenBank/DDBJ whole genome shotgun (WGS) entry which is preliminary data.</text>
</comment>
<protein>
    <recommendedName>
        <fullName evidence="4">Kelch domain-containing protein 10</fullName>
    </recommendedName>
</protein>